<dbReference type="GO" id="GO:0006950">
    <property type="term" value="P:response to stress"/>
    <property type="evidence" value="ECO:0007669"/>
    <property type="project" value="TreeGrafter"/>
</dbReference>
<dbReference type="PANTHER" id="PTHR33164">
    <property type="entry name" value="TRANSCRIPTIONAL REGULATOR, MARR FAMILY"/>
    <property type="match status" value="1"/>
</dbReference>
<gene>
    <name evidence="5" type="ORF">SAMN05518683_105159</name>
</gene>
<dbReference type="InterPro" id="IPR039422">
    <property type="entry name" value="MarR/SlyA-like"/>
</dbReference>
<dbReference type="InterPro" id="IPR023187">
    <property type="entry name" value="Tscrpt_reg_MarR-type_CS"/>
</dbReference>
<dbReference type="Pfam" id="PF01047">
    <property type="entry name" value="MarR"/>
    <property type="match status" value="1"/>
</dbReference>
<organism evidence="5 6">
    <name type="scientific">Salibacterium halotolerans</name>
    <dbReference type="NCBI Taxonomy" id="1884432"/>
    <lineage>
        <taxon>Bacteria</taxon>
        <taxon>Bacillati</taxon>
        <taxon>Bacillota</taxon>
        <taxon>Bacilli</taxon>
        <taxon>Bacillales</taxon>
        <taxon>Bacillaceae</taxon>
    </lineage>
</organism>
<evidence type="ECO:0000256" key="1">
    <source>
        <dbReference type="ARBA" id="ARBA00023015"/>
    </source>
</evidence>
<dbReference type="Gene3D" id="1.10.10.10">
    <property type="entry name" value="Winged helix-like DNA-binding domain superfamily/Winged helix DNA-binding domain"/>
    <property type="match status" value="1"/>
</dbReference>
<dbReference type="Proteomes" id="UP000198892">
    <property type="component" value="Unassembled WGS sequence"/>
</dbReference>
<keyword evidence="6" id="KW-1185">Reference proteome</keyword>
<dbReference type="SMART" id="SM00347">
    <property type="entry name" value="HTH_MARR"/>
    <property type="match status" value="1"/>
</dbReference>
<protein>
    <submittedName>
        <fullName evidence="5">MarR family transcriptional regulator, 2-MHQ and catechol-resistance regulon repressor</fullName>
    </submittedName>
</protein>
<name>A0A1I5QHL3_9BACI</name>
<dbReference type="RefSeq" id="WP_093336123.1">
    <property type="nucleotide sequence ID" value="NZ_FOXD01000005.1"/>
</dbReference>
<dbReference type="PROSITE" id="PS01117">
    <property type="entry name" value="HTH_MARR_1"/>
    <property type="match status" value="1"/>
</dbReference>
<keyword evidence="3" id="KW-0804">Transcription</keyword>
<proteinExistence type="predicted"/>
<feature type="domain" description="HTH marR-type" evidence="4">
    <location>
        <begin position="8"/>
        <end position="143"/>
    </location>
</feature>
<dbReference type="InterPro" id="IPR036388">
    <property type="entry name" value="WH-like_DNA-bd_sf"/>
</dbReference>
<dbReference type="GO" id="GO:0003677">
    <property type="term" value="F:DNA binding"/>
    <property type="evidence" value="ECO:0007669"/>
    <property type="project" value="UniProtKB-KW"/>
</dbReference>
<evidence type="ECO:0000256" key="3">
    <source>
        <dbReference type="ARBA" id="ARBA00023163"/>
    </source>
</evidence>
<dbReference type="EMBL" id="FOXD01000005">
    <property type="protein sequence ID" value="SFP45597.1"/>
    <property type="molecule type" value="Genomic_DNA"/>
</dbReference>
<evidence type="ECO:0000256" key="2">
    <source>
        <dbReference type="ARBA" id="ARBA00023125"/>
    </source>
</evidence>
<keyword evidence="2" id="KW-0238">DNA-binding</keyword>
<dbReference type="OrthoDB" id="9799747at2"/>
<dbReference type="PRINTS" id="PR00598">
    <property type="entry name" value="HTHMARR"/>
</dbReference>
<dbReference type="SUPFAM" id="SSF46785">
    <property type="entry name" value="Winged helix' DNA-binding domain"/>
    <property type="match status" value="1"/>
</dbReference>
<dbReference type="STRING" id="1884432.SAMN05518683_105159"/>
<dbReference type="AlphaFoldDB" id="A0A1I5QHL3"/>
<evidence type="ECO:0000313" key="5">
    <source>
        <dbReference type="EMBL" id="SFP45597.1"/>
    </source>
</evidence>
<evidence type="ECO:0000259" key="4">
    <source>
        <dbReference type="PROSITE" id="PS50995"/>
    </source>
</evidence>
<keyword evidence="1" id="KW-0805">Transcription regulation</keyword>
<sequence>MSHPENSYDSALKTMVVLSKAYHSIEKTLSQDMKNHGLNPNAFAVLELLYHKGSQPIQHIGKRILITSGSMTYVIDKLEKQGLLTRERCPEDRRVIYAVITEEGQTLMDRIFPKHAARIQDLFSVLSDEEKEQLIPMLKKLGIAAEDYSA</sequence>
<accession>A0A1I5QHL3</accession>
<evidence type="ECO:0000313" key="6">
    <source>
        <dbReference type="Proteomes" id="UP000198892"/>
    </source>
</evidence>
<reference evidence="6" key="1">
    <citation type="submission" date="2016-10" db="EMBL/GenBank/DDBJ databases">
        <authorList>
            <person name="Varghese N."/>
            <person name="Submissions S."/>
        </authorList>
    </citation>
    <scope>NUCLEOTIDE SEQUENCE [LARGE SCALE GENOMIC DNA]</scope>
    <source>
        <strain evidence="6">S7</strain>
    </source>
</reference>
<dbReference type="PANTHER" id="PTHR33164:SF56">
    <property type="entry name" value="HTH-TYPE TRANSCRIPTIONAL REGULATOR MHQR"/>
    <property type="match status" value="1"/>
</dbReference>
<dbReference type="InterPro" id="IPR000835">
    <property type="entry name" value="HTH_MarR-typ"/>
</dbReference>
<dbReference type="PROSITE" id="PS50995">
    <property type="entry name" value="HTH_MARR_2"/>
    <property type="match status" value="1"/>
</dbReference>
<dbReference type="InterPro" id="IPR036390">
    <property type="entry name" value="WH_DNA-bd_sf"/>
</dbReference>
<dbReference type="GO" id="GO:0003700">
    <property type="term" value="F:DNA-binding transcription factor activity"/>
    <property type="evidence" value="ECO:0007669"/>
    <property type="project" value="InterPro"/>
</dbReference>